<protein>
    <submittedName>
        <fullName evidence="1">Uncharacterized protein</fullName>
    </submittedName>
</protein>
<dbReference type="HOGENOM" id="CLU_988289_0_0_1"/>
<sequence length="282" mass="31566">MILMSRSSKPTTTTIVMRMHAWIVWHILGKAREGQTSVHRRTDLPAHDFIYTDVYSLGGGEAKKPRTVLAGLDGDMIHRRSLYMDGTVYLLNADKETVLAFDVDDETITSIALPGERVASRGRTSNRISWRCPGRRCAFRNDWCWPATVAGVWDCGGALLIVIQADDESSIFMYDDATGEVSRLNPPPDASPEKSDYRICWGYKPTVVTPASIVGEFDQEKQRCRDIAADVLAAVTPLNEMHKRKGQEAALHTVCFMEFLVGVMRKLPGNLRRVIAGLDQFY</sequence>
<dbReference type="EMBL" id="CM000133">
    <property type="protein sequence ID" value="EAZ07448.1"/>
    <property type="molecule type" value="Genomic_DNA"/>
</dbReference>
<dbReference type="STRING" id="39946.A2YWI7"/>
<dbReference type="Gramene" id="BGIOSGA026753-TA">
    <property type="protein sequence ID" value="BGIOSGA026753-PA"/>
    <property type="gene ID" value="BGIOSGA026753"/>
</dbReference>
<gene>
    <name evidence="1" type="ORF">OsI_29703</name>
</gene>
<keyword evidence="2" id="KW-1185">Reference proteome</keyword>
<organism evidence="1 2">
    <name type="scientific">Oryza sativa subsp. indica</name>
    <name type="common">Rice</name>
    <dbReference type="NCBI Taxonomy" id="39946"/>
    <lineage>
        <taxon>Eukaryota</taxon>
        <taxon>Viridiplantae</taxon>
        <taxon>Streptophyta</taxon>
        <taxon>Embryophyta</taxon>
        <taxon>Tracheophyta</taxon>
        <taxon>Spermatophyta</taxon>
        <taxon>Magnoliopsida</taxon>
        <taxon>Liliopsida</taxon>
        <taxon>Poales</taxon>
        <taxon>Poaceae</taxon>
        <taxon>BOP clade</taxon>
        <taxon>Oryzoideae</taxon>
        <taxon>Oryzeae</taxon>
        <taxon>Oryzinae</taxon>
        <taxon>Oryza</taxon>
        <taxon>Oryza sativa</taxon>
    </lineage>
</organism>
<name>A2YWI7_ORYSI</name>
<evidence type="ECO:0000313" key="2">
    <source>
        <dbReference type="Proteomes" id="UP000007015"/>
    </source>
</evidence>
<proteinExistence type="predicted"/>
<dbReference type="AlphaFoldDB" id="A2YWI7"/>
<dbReference type="Proteomes" id="UP000007015">
    <property type="component" value="Chromosome 8"/>
</dbReference>
<evidence type="ECO:0000313" key="1">
    <source>
        <dbReference type="EMBL" id="EAZ07448.1"/>
    </source>
</evidence>
<accession>A2YWI7</accession>
<reference evidence="1 2" key="1">
    <citation type="journal article" date="2005" name="PLoS Biol.">
        <title>The genomes of Oryza sativa: a history of duplications.</title>
        <authorList>
            <person name="Yu J."/>
            <person name="Wang J."/>
            <person name="Lin W."/>
            <person name="Li S."/>
            <person name="Li H."/>
            <person name="Zhou J."/>
            <person name="Ni P."/>
            <person name="Dong W."/>
            <person name="Hu S."/>
            <person name="Zeng C."/>
            <person name="Zhang J."/>
            <person name="Zhang Y."/>
            <person name="Li R."/>
            <person name="Xu Z."/>
            <person name="Li S."/>
            <person name="Li X."/>
            <person name="Zheng H."/>
            <person name="Cong L."/>
            <person name="Lin L."/>
            <person name="Yin J."/>
            <person name="Geng J."/>
            <person name="Li G."/>
            <person name="Shi J."/>
            <person name="Liu J."/>
            <person name="Lv H."/>
            <person name="Li J."/>
            <person name="Wang J."/>
            <person name="Deng Y."/>
            <person name="Ran L."/>
            <person name="Shi X."/>
            <person name="Wang X."/>
            <person name="Wu Q."/>
            <person name="Li C."/>
            <person name="Ren X."/>
            <person name="Wang J."/>
            <person name="Wang X."/>
            <person name="Li D."/>
            <person name="Liu D."/>
            <person name="Zhang X."/>
            <person name="Ji Z."/>
            <person name="Zhao W."/>
            <person name="Sun Y."/>
            <person name="Zhang Z."/>
            <person name="Bao J."/>
            <person name="Han Y."/>
            <person name="Dong L."/>
            <person name="Ji J."/>
            <person name="Chen P."/>
            <person name="Wu S."/>
            <person name="Liu J."/>
            <person name="Xiao Y."/>
            <person name="Bu D."/>
            <person name="Tan J."/>
            <person name="Yang L."/>
            <person name="Ye C."/>
            <person name="Zhang J."/>
            <person name="Xu J."/>
            <person name="Zhou Y."/>
            <person name="Yu Y."/>
            <person name="Zhang B."/>
            <person name="Zhuang S."/>
            <person name="Wei H."/>
            <person name="Liu B."/>
            <person name="Lei M."/>
            <person name="Yu H."/>
            <person name="Li Y."/>
            <person name="Xu H."/>
            <person name="Wei S."/>
            <person name="He X."/>
            <person name="Fang L."/>
            <person name="Zhang Z."/>
            <person name="Zhang Y."/>
            <person name="Huang X."/>
            <person name="Su Z."/>
            <person name="Tong W."/>
            <person name="Li J."/>
            <person name="Tong Z."/>
            <person name="Li S."/>
            <person name="Ye J."/>
            <person name="Wang L."/>
            <person name="Fang L."/>
            <person name="Lei T."/>
            <person name="Chen C."/>
            <person name="Chen H."/>
            <person name="Xu Z."/>
            <person name="Li H."/>
            <person name="Huang H."/>
            <person name="Zhang F."/>
            <person name="Xu H."/>
            <person name="Li N."/>
            <person name="Zhao C."/>
            <person name="Li S."/>
            <person name="Dong L."/>
            <person name="Huang Y."/>
            <person name="Li L."/>
            <person name="Xi Y."/>
            <person name="Qi Q."/>
            <person name="Li W."/>
            <person name="Zhang B."/>
            <person name="Hu W."/>
            <person name="Zhang Y."/>
            <person name="Tian X."/>
            <person name="Jiao Y."/>
            <person name="Liang X."/>
            <person name="Jin J."/>
            <person name="Gao L."/>
            <person name="Zheng W."/>
            <person name="Hao B."/>
            <person name="Liu S."/>
            <person name="Wang W."/>
            <person name="Yuan L."/>
            <person name="Cao M."/>
            <person name="McDermott J."/>
            <person name="Samudrala R."/>
            <person name="Wang J."/>
            <person name="Wong G.K."/>
            <person name="Yang H."/>
        </authorList>
    </citation>
    <scope>NUCLEOTIDE SEQUENCE [LARGE SCALE GENOMIC DNA]</scope>
    <source>
        <strain evidence="2">cv. 93-11</strain>
    </source>
</reference>
<dbReference type="OMA" id="WIVWHIL"/>